<dbReference type="EMBL" id="HQ113105">
    <property type="protein sequence ID" value="AEA07003.1"/>
    <property type="molecule type" value="Genomic_DNA"/>
</dbReference>
<dbReference type="OrthoDB" id="35724at10239"/>
<gene>
    <name evidence="1" type="ORF">LAU_0152</name>
</gene>
<protein>
    <recommendedName>
        <fullName evidence="3">MORN repeat-containing protein</fullName>
    </recommendedName>
</protein>
<proteinExistence type="predicted"/>
<evidence type="ECO:0008006" key="3">
    <source>
        <dbReference type="Google" id="ProtNLM"/>
    </source>
</evidence>
<dbReference type="KEGG" id="vg:10399735"/>
<keyword evidence="2" id="KW-1185">Reference proteome</keyword>
<dbReference type="SUPFAM" id="SSF82185">
    <property type="entry name" value="Histone H3 K4-specific methyltransferase SET7/9 N-terminal domain"/>
    <property type="match status" value="1"/>
</dbReference>
<dbReference type="Proteomes" id="UP000203366">
    <property type="component" value="Segment"/>
</dbReference>
<evidence type="ECO:0000313" key="1">
    <source>
        <dbReference type="EMBL" id="AEA07003.1"/>
    </source>
</evidence>
<evidence type="ECO:0000313" key="2">
    <source>
        <dbReference type="Proteomes" id="UP000203366"/>
    </source>
</evidence>
<reference evidence="1 2" key="1">
    <citation type="journal article" date="2011" name="Environ. Microbiol.">
        <title>Lausannevirus, a giant amoebal virus encoding histone doublets.</title>
        <authorList>
            <person name="Thomas V."/>
            <person name="Bertelli C."/>
            <person name="Collyn F."/>
            <person name="Casson N."/>
            <person name="Telenti A."/>
            <person name="Goesmann A."/>
            <person name="Croxatto A."/>
            <person name="Greub G."/>
        </authorList>
    </citation>
    <scope>NUCLEOTIDE SEQUENCE [LARGE SCALE GENOMIC DNA]</scope>
    <source>
        <strain evidence="1">7715</strain>
    </source>
</reference>
<dbReference type="RefSeq" id="YP_004347115.1">
    <property type="nucleotide sequence ID" value="NC_015326.1"/>
</dbReference>
<dbReference type="GeneID" id="10399735"/>
<name>F2WL80_9VIRU</name>
<sequence>MQKFLEKSEALSFSLFEMPKKESFLTFFQDEKERYFFLPNGKKHGVHVKEWKEDKETKIWKDGVLQGEWKREKRGSLISGEFVDGKLCGKVIIENPYYRENLSLLYKEGFPVLLGSPGFRTEFIWDIPNRTLVVSRKDKGNCRPMVRTYSDISFQEEEDEKLPKGVYLSSFCSFDNLMTSNGSFAVVGKSSNYCVSICFPVFPN</sequence>
<organism evidence="1 2">
    <name type="scientific">Lausannevirus</name>
    <dbReference type="NCBI Taxonomy" id="999883"/>
    <lineage>
        <taxon>Viruses</taxon>
        <taxon>Varidnaviria</taxon>
        <taxon>Bamfordvirae</taxon>
        <taxon>Nucleocytoviricota</taxon>
        <taxon>Megaviricetes</taxon>
        <taxon>Pimascovirales</taxon>
        <taxon>Pimascovirales incertae sedis</taxon>
        <taxon>Marseilleviridae</taxon>
        <taxon>Losannavirus</taxon>
        <taxon>Losannavirus lausannense</taxon>
    </lineage>
</organism>
<accession>F2WL80</accession>